<sequence length="425" mass="48741">MIIYVVRPGDSLYKIANRYKTSVEQIANDNDLTPQQTLVVGQSLVIVTPKQYTVQPGDTLYEIALRFNVSVQQLEAANNLSASRPIYPGMVLTIPQAAQPTIEVNAYIEPRRNIAMTEQIAQESAPYLTYIAPFSYQIKRDGSLTSLELGDLPRIASSNGATLMMVITNIENNQFSAELGEEILNDEQKQNRLLDEIIQRAKRYGFSDIHFDIEHLYPKDREAYNQFLRKARDRLHANGYMISTALAPKTSATQQGQWYEAHDYRAHGEIVDFVIIMTYEWGYSGGPPMAVSPIGPVRRVLEYALTEMPATKIMMGQNLYGYDWTLPYRPGGRYAKVVSPKEAVNLARRYQQSIQYDPVAQAPHFRYFDEQGREHEVWFEDARSMRAKFSLLKELNLRGISYWRLGIPFKQNWVLLDQTFQIKKS</sequence>
<dbReference type="PROSITE" id="PS51910">
    <property type="entry name" value="GH18_2"/>
    <property type="match status" value="1"/>
</dbReference>
<evidence type="ECO:0000259" key="3">
    <source>
        <dbReference type="PROSITE" id="PS51782"/>
    </source>
</evidence>
<dbReference type="GO" id="GO:0016798">
    <property type="term" value="F:hydrolase activity, acting on glycosyl bonds"/>
    <property type="evidence" value="ECO:0007669"/>
    <property type="project" value="UniProtKB-KW"/>
</dbReference>
<name>A0A0F7C1Q0_BRELA</name>
<dbReference type="InterPro" id="IPR011583">
    <property type="entry name" value="Chitinase_II/V-like_cat"/>
</dbReference>
<organism evidence="5">
    <name type="scientific">Brevibacillus laterosporus</name>
    <name type="common">Bacillus laterosporus</name>
    <dbReference type="NCBI Taxonomy" id="1465"/>
    <lineage>
        <taxon>Bacteria</taxon>
        <taxon>Bacillati</taxon>
        <taxon>Bacillota</taxon>
        <taxon>Bacilli</taxon>
        <taxon>Bacillales</taxon>
        <taxon>Paenibacillaceae</taxon>
        <taxon>Brevibacillus</taxon>
    </lineage>
</organism>
<feature type="domain" description="LysM" evidence="3">
    <location>
        <begin position="50"/>
        <end position="94"/>
    </location>
</feature>
<dbReference type="CDD" id="cd02874">
    <property type="entry name" value="GH18_CFLE_spore_hydrolase"/>
    <property type="match status" value="1"/>
</dbReference>
<dbReference type="InterPro" id="IPR036779">
    <property type="entry name" value="LysM_dom_sf"/>
</dbReference>
<dbReference type="PROSITE" id="PS51782">
    <property type="entry name" value="LYSM"/>
    <property type="match status" value="2"/>
</dbReference>
<dbReference type="RefSeq" id="WP_031415440.1">
    <property type="nucleotide sequence ID" value="NZ_CP011076.1"/>
</dbReference>
<dbReference type="InterPro" id="IPR001223">
    <property type="entry name" value="Glyco_hydro18_cat"/>
</dbReference>
<dbReference type="SMART" id="SM00257">
    <property type="entry name" value="LysM"/>
    <property type="match status" value="2"/>
</dbReference>
<accession>A0A0F7C1Q0</accession>
<dbReference type="SUPFAM" id="SSF54106">
    <property type="entry name" value="LysM domain"/>
    <property type="match status" value="2"/>
</dbReference>
<dbReference type="PANTHER" id="PTHR46066">
    <property type="entry name" value="CHITINASE DOMAIN-CONTAINING PROTEIN 1 FAMILY MEMBER"/>
    <property type="match status" value="1"/>
</dbReference>
<reference evidence="5" key="1">
    <citation type="submission" date="2015-03" db="EMBL/GenBank/DDBJ databases">
        <title>MIGS Cultured Bacterial/Archaeal sample from Brevibacillus laterosporus.</title>
        <authorList>
            <person name="Zeng D."/>
            <person name="Zhu L."/>
            <person name="Dong G."/>
            <person name="Ye W."/>
            <person name="Ren D."/>
            <person name="Wu L."/>
            <person name="Xu J."/>
            <person name="Li G."/>
            <person name="Guo L."/>
        </authorList>
    </citation>
    <scope>NUCLEOTIDE SEQUENCE</scope>
    <source>
        <strain evidence="5">B9</strain>
        <plasmid evidence="5">unnamed2</plasmid>
    </source>
</reference>
<dbReference type="Gene3D" id="3.10.50.10">
    <property type="match status" value="1"/>
</dbReference>
<proteinExistence type="predicted"/>
<dbReference type="GO" id="GO:0005975">
    <property type="term" value="P:carbohydrate metabolic process"/>
    <property type="evidence" value="ECO:0007669"/>
    <property type="project" value="InterPro"/>
</dbReference>
<dbReference type="SMART" id="SM00636">
    <property type="entry name" value="Glyco_18"/>
    <property type="match status" value="1"/>
</dbReference>
<protein>
    <submittedName>
        <fullName evidence="5">Spore gernimation protein</fullName>
    </submittedName>
</protein>
<dbReference type="InterPro" id="IPR018392">
    <property type="entry name" value="LysM"/>
</dbReference>
<keyword evidence="2" id="KW-0326">Glycosidase</keyword>
<keyword evidence="1" id="KW-0378">Hydrolase</keyword>
<geneLocation type="plasmid" evidence="5">
    <name>unnamed2</name>
</geneLocation>
<dbReference type="InterPro" id="IPR041704">
    <property type="entry name" value="CFLE_GH18"/>
</dbReference>
<dbReference type="PANTHER" id="PTHR46066:SF2">
    <property type="entry name" value="CHITINASE DOMAIN-CONTAINING PROTEIN 1"/>
    <property type="match status" value="1"/>
</dbReference>
<dbReference type="GO" id="GO:0070492">
    <property type="term" value="F:oligosaccharide binding"/>
    <property type="evidence" value="ECO:0007669"/>
    <property type="project" value="TreeGrafter"/>
</dbReference>
<dbReference type="InterPro" id="IPR029070">
    <property type="entry name" value="Chitinase_insertion_sf"/>
</dbReference>
<feature type="domain" description="GH18" evidence="4">
    <location>
        <begin position="102"/>
        <end position="425"/>
    </location>
</feature>
<evidence type="ECO:0000313" key="5">
    <source>
        <dbReference type="EMBL" id="AKF96139.1"/>
    </source>
</evidence>
<gene>
    <name evidence="5" type="ORF">EX87_21575</name>
</gene>
<dbReference type="Gene3D" id="3.20.20.80">
    <property type="entry name" value="Glycosidases"/>
    <property type="match status" value="1"/>
</dbReference>
<dbReference type="EMBL" id="CP011076">
    <property type="protein sequence ID" value="AKF96139.1"/>
    <property type="molecule type" value="Genomic_DNA"/>
</dbReference>
<feature type="domain" description="LysM" evidence="3">
    <location>
        <begin position="2"/>
        <end position="46"/>
    </location>
</feature>
<dbReference type="Pfam" id="PF01476">
    <property type="entry name" value="LysM"/>
    <property type="match status" value="2"/>
</dbReference>
<evidence type="ECO:0000259" key="4">
    <source>
        <dbReference type="PROSITE" id="PS51910"/>
    </source>
</evidence>
<dbReference type="InterPro" id="IPR017853">
    <property type="entry name" value="GH"/>
</dbReference>
<keyword evidence="5" id="KW-0614">Plasmid</keyword>
<dbReference type="GO" id="GO:0012505">
    <property type="term" value="C:endomembrane system"/>
    <property type="evidence" value="ECO:0007669"/>
    <property type="project" value="TreeGrafter"/>
</dbReference>
<dbReference type="CDD" id="cd00118">
    <property type="entry name" value="LysM"/>
    <property type="match status" value="2"/>
</dbReference>
<dbReference type="SUPFAM" id="SSF51445">
    <property type="entry name" value="(Trans)glycosidases"/>
    <property type="match status" value="1"/>
</dbReference>
<dbReference type="GO" id="GO:0008061">
    <property type="term" value="F:chitin binding"/>
    <property type="evidence" value="ECO:0007669"/>
    <property type="project" value="InterPro"/>
</dbReference>
<dbReference type="AlphaFoldDB" id="A0A0F7C1Q0"/>
<evidence type="ECO:0000256" key="2">
    <source>
        <dbReference type="ARBA" id="ARBA00023295"/>
    </source>
</evidence>
<dbReference type="Gene3D" id="3.10.350.10">
    <property type="entry name" value="LysM domain"/>
    <property type="match status" value="2"/>
</dbReference>
<dbReference type="Pfam" id="PF00704">
    <property type="entry name" value="Glyco_hydro_18"/>
    <property type="match status" value="1"/>
</dbReference>
<evidence type="ECO:0000256" key="1">
    <source>
        <dbReference type="ARBA" id="ARBA00022801"/>
    </source>
</evidence>